<sequence length="608" mass="66771">MSGDRPRLPPLEPGTFRAADGTILRFHNSRPASHDRPPDSASERLYTVIQQFHHDVDRLSQHLFATAPSTGPDAARMASGSDRDLRPRFNRDPQPPSGSLAPSAASSASPSLPPLRALDPRTRGPSAAFAGSGSRSSRYRPAGRYVDRFRSHLGATLDDLNRDIHDTDAQLRALMDFPHGPGRTMPRALPAVSPPLHPHDMAEETRRSKRRKLDPERIASSFKGFRYGRFGQVEPGQLTMEIVSCDGGVYSDEHSYPPENILKNDTSVYCTKSNRCNIVLKHQAGTVFSLQELVIKAAGSKFSCPVREGMVFVSMESNDLLTRTAQYQIQYLPSRSHRRGTVSFRHEEDGVTRIQARPLRAYSYGADDDDDDDDDDEEEEESRTAQIPPEFTAFPPPFNVTTECSEDESDEDHPPPSRPPRRGTTRTPNRIGALPFESDSDDEESLQIFGGPYRHWPPAPGGGEDPEPSPRAAAIANAHREYRSSLLRIHRLDAARTAAGGASASASGGSGSANASGMTLEEAREASQIATQEAVRAVGGELMAPLAHFFIEKDKNKCTVRFDPPVSGRFILLKMWSPHQDPQKNIDIQAVVAKGFAGPRYCPVVELA</sequence>
<gene>
    <name evidence="2" type="ORF">C8A01DRAFT_32448</name>
</gene>
<accession>A0AAN6PLZ7</accession>
<dbReference type="AlphaFoldDB" id="A0AAN6PLZ7"/>
<feature type="region of interest" description="Disordered" evidence="1">
    <location>
        <begin position="356"/>
        <end position="471"/>
    </location>
</feature>
<feature type="compositionally biased region" description="Low complexity" evidence="1">
    <location>
        <begin position="501"/>
        <end position="517"/>
    </location>
</feature>
<comment type="caution">
    <text evidence="2">The sequence shown here is derived from an EMBL/GenBank/DDBJ whole genome shotgun (WGS) entry which is preliminary data.</text>
</comment>
<dbReference type="EMBL" id="MU854327">
    <property type="protein sequence ID" value="KAK4043518.1"/>
    <property type="molecule type" value="Genomic_DNA"/>
</dbReference>
<feature type="compositionally biased region" description="Acidic residues" evidence="1">
    <location>
        <begin position="366"/>
        <end position="381"/>
    </location>
</feature>
<reference evidence="3" key="1">
    <citation type="journal article" date="2023" name="Mol. Phylogenet. Evol.">
        <title>Genome-scale phylogeny and comparative genomics of the fungal order Sordariales.</title>
        <authorList>
            <person name="Hensen N."/>
            <person name="Bonometti L."/>
            <person name="Westerberg I."/>
            <person name="Brannstrom I.O."/>
            <person name="Guillou S."/>
            <person name="Cros-Aarteil S."/>
            <person name="Calhoun S."/>
            <person name="Haridas S."/>
            <person name="Kuo A."/>
            <person name="Mondo S."/>
            <person name="Pangilinan J."/>
            <person name="Riley R."/>
            <person name="LaButti K."/>
            <person name="Andreopoulos B."/>
            <person name="Lipzen A."/>
            <person name="Chen C."/>
            <person name="Yan M."/>
            <person name="Daum C."/>
            <person name="Ng V."/>
            <person name="Clum A."/>
            <person name="Steindorff A."/>
            <person name="Ohm R.A."/>
            <person name="Martin F."/>
            <person name="Silar P."/>
            <person name="Natvig D.O."/>
            <person name="Lalanne C."/>
            <person name="Gautier V."/>
            <person name="Ament-Velasquez S.L."/>
            <person name="Kruys A."/>
            <person name="Hutchinson M.I."/>
            <person name="Powell A.J."/>
            <person name="Barry K."/>
            <person name="Miller A.N."/>
            <person name="Grigoriev I.V."/>
            <person name="Debuchy R."/>
            <person name="Gladieux P."/>
            <person name="Hiltunen Thoren M."/>
            <person name="Johannesson H."/>
        </authorList>
    </citation>
    <scope>NUCLEOTIDE SEQUENCE [LARGE SCALE GENOMIC DNA]</scope>
    <source>
        <strain evidence="3">CBS 284.82</strain>
    </source>
</reference>
<evidence type="ECO:0000313" key="3">
    <source>
        <dbReference type="Proteomes" id="UP001303115"/>
    </source>
</evidence>
<feature type="compositionally biased region" description="Basic and acidic residues" evidence="1">
    <location>
        <begin position="81"/>
        <end position="91"/>
    </location>
</feature>
<feature type="region of interest" description="Disordered" evidence="1">
    <location>
        <begin position="191"/>
        <end position="214"/>
    </location>
</feature>
<feature type="region of interest" description="Disordered" evidence="1">
    <location>
        <begin position="1"/>
        <end position="20"/>
    </location>
</feature>
<name>A0AAN6PLZ7_9PEZI</name>
<dbReference type="Proteomes" id="UP001303115">
    <property type="component" value="Unassembled WGS sequence"/>
</dbReference>
<keyword evidence="3" id="KW-1185">Reference proteome</keyword>
<feature type="compositionally biased region" description="Basic and acidic residues" evidence="1">
    <location>
        <begin position="197"/>
        <end position="206"/>
    </location>
</feature>
<proteinExistence type="predicted"/>
<feature type="compositionally biased region" description="Low complexity" evidence="1">
    <location>
        <begin position="97"/>
        <end position="140"/>
    </location>
</feature>
<feature type="region of interest" description="Disordered" evidence="1">
    <location>
        <begin position="501"/>
        <end position="525"/>
    </location>
</feature>
<evidence type="ECO:0000313" key="2">
    <source>
        <dbReference type="EMBL" id="KAK4043518.1"/>
    </source>
</evidence>
<protein>
    <submittedName>
        <fullName evidence="2">Uncharacterized protein</fullName>
    </submittedName>
</protein>
<feature type="region of interest" description="Disordered" evidence="1">
    <location>
        <begin position="66"/>
        <end position="140"/>
    </location>
</feature>
<organism evidence="2 3">
    <name type="scientific">Parachaetomium inaequale</name>
    <dbReference type="NCBI Taxonomy" id="2588326"/>
    <lineage>
        <taxon>Eukaryota</taxon>
        <taxon>Fungi</taxon>
        <taxon>Dikarya</taxon>
        <taxon>Ascomycota</taxon>
        <taxon>Pezizomycotina</taxon>
        <taxon>Sordariomycetes</taxon>
        <taxon>Sordariomycetidae</taxon>
        <taxon>Sordariales</taxon>
        <taxon>Chaetomiaceae</taxon>
        <taxon>Parachaetomium</taxon>
    </lineage>
</organism>
<evidence type="ECO:0000256" key="1">
    <source>
        <dbReference type="SAM" id="MobiDB-lite"/>
    </source>
</evidence>